<organism evidence="1 2">
    <name type="scientific">Rossellomorea aquimaris</name>
    <dbReference type="NCBI Taxonomy" id="189382"/>
    <lineage>
        <taxon>Bacteria</taxon>
        <taxon>Bacillati</taxon>
        <taxon>Bacillota</taxon>
        <taxon>Bacilli</taxon>
        <taxon>Bacillales</taxon>
        <taxon>Bacillaceae</taxon>
        <taxon>Rossellomorea</taxon>
    </lineage>
</organism>
<sequence>MSNEQIIKAWKNPELRGASLHHPAGQSFGELSADEMMNIQGAGDVQPETTPATVISTSSAPCIAGLTAGISIVYSVKNC</sequence>
<evidence type="ECO:0000313" key="1">
    <source>
        <dbReference type="EMBL" id="RBP02475.1"/>
    </source>
</evidence>
<reference evidence="1 2" key="1">
    <citation type="submission" date="2018-06" db="EMBL/GenBank/DDBJ databases">
        <title>Freshwater and sediment microbial communities from various areas in North America, analyzing microbe dynamics in response to fracking.</title>
        <authorList>
            <person name="Lamendella R."/>
        </authorList>
    </citation>
    <scope>NUCLEOTIDE SEQUENCE [LARGE SCALE GENOMIC DNA]</scope>
    <source>
        <strain evidence="1 2">97B</strain>
    </source>
</reference>
<dbReference type="NCBIfam" id="TIGR03898">
    <property type="entry name" value="lanti_MRSA_kill"/>
    <property type="match status" value="1"/>
</dbReference>
<dbReference type="InterPro" id="IPR027635">
    <property type="entry name" value="Lantibiotic2_lead_pep_dom"/>
</dbReference>
<name>A0A366EM02_9BACI</name>
<gene>
    <name evidence="1" type="ORF">DET59_11438</name>
</gene>
<dbReference type="GO" id="GO:0050830">
    <property type="term" value="P:defense response to Gram-positive bacterium"/>
    <property type="evidence" value="ECO:0007669"/>
    <property type="project" value="InterPro"/>
</dbReference>
<dbReference type="NCBIfam" id="TIGR03893">
    <property type="entry name" value="lant_SP_1948"/>
    <property type="match status" value="1"/>
</dbReference>
<evidence type="ECO:0000313" key="2">
    <source>
        <dbReference type="Proteomes" id="UP000252118"/>
    </source>
</evidence>
<dbReference type="AlphaFoldDB" id="A0A366EM02"/>
<dbReference type="OrthoDB" id="4248078at2"/>
<protein>
    <submittedName>
        <fullName evidence="1">Type 2 lantibiotic (TIGR03893 family)/mersacidin/lichenicidin family type 2 lantibiotic</fullName>
    </submittedName>
</protein>
<dbReference type="InterPro" id="IPR027632">
    <property type="entry name" value="Lant_2_A2"/>
</dbReference>
<proteinExistence type="predicted"/>
<dbReference type="RefSeq" id="WP_113970544.1">
    <property type="nucleotide sequence ID" value="NZ_QNRJ01000014.1"/>
</dbReference>
<dbReference type="EMBL" id="QNRJ01000014">
    <property type="protein sequence ID" value="RBP02475.1"/>
    <property type="molecule type" value="Genomic_DNA"/>
</dbReference>
<dbReference type="NCBIfam" id="NF038161">
    <property type="entry name" value="lant_II_LchA2"/>
    <property type="match status" value="1"/>
</dbReference>
<comment type="caution">
    <text evidence="1">The sequence shown here is derived from an EMBL/GenBank/DDBJ whole genome shotgun (WGS) entry which is preliminary data.</text>
</comment>
<dbReference type="Pfam" id="PF16934">
    <property type="entry name" value="Mersacidin"/>
    <property type="match status" value="1"/>
</dbReference>
<accession>A0A366EM02</accession>
<dbReference type="Proteomes" id="UP000252118">
    <property type="component" value="Unassembled WGS sequence"/>
</dbReference>